<dbReference type="Proteomes" id="UP000192472">
    <property type="component" value="Unassembled WGS sequence"/>
</dbReference>
<keyword evidence="3 4" id="KW-0808">Transferase</keyword>
<dbReference type="GO" id="GO:0030170">
    <property type="term" value="F:pyridoxal phosphate binding"/>
    <property type="evidence" value="ECO:0007669"/>
    <property type="project" value="InterPro"/>
</dbReference>
<accession>A0A1W2G780</accession>
<dbReference type="SUPFAM" id="SSF53383">
    <property type="entry name" value="PLP-dependent transferases"/>
    <property type="match status" value="1"/>
</dbReference>
<dbReference type="InterPro" id="IPR015422">
    <property type="entry name" value="PyrdxlP-dep_Trfase_small"/>
</dbReference>
<evidence type="ECO:0000256" key="1">
    <source>
        <dbReference type="ARBA" id="ARBA00001933"/>
    </source>
</evidence>
<dbReference type="PANTHER" id="PTHR42832">
    <property type="entry name" value="AMINO ACID AMINOTRANSFERASE"/>
    <property type="match status" value="1"/>
</dbReference>
<name>A0A1W2G780_REIFA</name>
<evidence type="ECO:0000313" key="6">
    <source>
        <dbReference type="EMBL" id="SMD32451.1"/>
    </source>
</evidence>
<comment type="similarity">
    <text evidence="4">Belongs to the class-I pyridoxal-phosphate-dependent aminotransferase family.</text>
</comment>
<gene>
    <name evidence="6" type="ORF">SAMN04488029_0796</name>
</gene>
<proteinExistence type="inferred from homology"/>
<dbReference type="Gene3D" id="3.90.1150.10">
    <property type="entry name" value="Aspartate Aminotransferase, domain 1"/>
    <property type="match status" value="1"/>
</dbReference>
<dbReference type="InterPro" id="IPR004839">
    <property type="entry name" value="Aminotransferase_I/II_large"/>
</dbReference>
<comment type="cofactor">
    <cofactor evidence="1 4">
        <name>pyridoxal 5'-phosphate</name>
        <dbReference type="ChEBI" id="CHEBI:597326"/>
    </cofactor>
</comment>
<sequence>MIEVANRIAEVKEYYFSKKLDEIREMNSRGCDVLNLGIGSPDLPPAKQVTDKLVHSASQANTHAYQSYRSIPELRSAIANFYSRHYDVTLDSVTEVLPLLGSKEGVMYISMAFLNPGDTVLIPNPGYPAYKTAAEMMGANVVSFDLKEENNWFPDLENLDKNTLAAAKMMWVNYPNMPTGQRATKEIFEQLALFAQKHNILVVNDNPYSFILNDHPMSLLSVQGANENCLELNSMSKAFNMAGWRVGMVCGREEYVNAILRVKSNVDSGMFKPVQEASVEALNLPDSWFENVNLEYAQRRKLAERILDILGCSYDVKQSGMFMWAKIPVGRKSEEFIEEILQERFVFITPGTIFGSNGEGYIRISLCSNKEMFNAAIERLEMIKA</sequence>
<dbReference type="GO" id="GO:0008483">
    <property type="term" value="F:transaminase activity"/>
    <property type="evidence" value="ECO:0007669"/>
    <property type="project" value="UniProtKB-KW"/>
</dbReference>
<reference evidence="6 7" key="1">
    <citation type="submission" date="2017-04" db="EMBL/GenBank/DDBJ databases">
        <authorList>
            <person name="Afonso C.L."/>
            <person name="Miller P.J."/>
            <person name="Scott M.A."/>
            <person name="Spackman E."/>
            <person name="Goraichik I."/>
            <person name="Dimitrov K.M."/>
            <person name="Suarez D.L."/>
            <person name="Swayne D.E."/>
        </authorList>
    </citation>
    <scope>NUCLEOTIDE SEQUENCE [LARGE SCALE GENOMIC DNA]</scope>
    <source>
        <strain evidence="6 7">DSM 26133</strain>
    </source>
</reference>
<dbReference type="InterPro" id="IPR050881">
    <property type="entry name" value="LL-DAP_aminotransferase"/>
</dbReference>
<evidence type="ECO:0000256" key="2">
    <source>
        <dbReference type="ARBA" id="ARBA00022576"/>
    </source>
</evidence>
<dbReference type="Gene3D" id="3.40.640.10">
    <property type="entry name" value="Type I PLP-dependent aspartate aminotransferase-like (Major domain)"/>
    <property type="match status" value="1"/>
</dbReference>
<dbReference type="OrthoDB" id="9802328at2"/>
<dbReference type="InterPro" id="IPR004838">
    <property type="entry name" value="NHTrfase_class1_PyrdxlP-BS"/>
</dbReference>
<dbReference type="InterPro" id="IPR015421">
    <property type="entry name" value="PyrdxlP-dep_Trfase_major"/>
</dbReference>
<dbReference type="RefSeq" id="WP_084371109.1">
    <property type="nucleotide sequence ID" value="NZ_FWYF01000001.1"/>
</dbReference>
<dbReference type="CDD" id="cd00609">
    <property type="entry name" value="AAT_like"/>
    <property type="match status" value="1"/>
</dbReference>
<dbReference type="STRING" id="692418.SAMN04488029_0796"/>
<feature type="domain" description="Aminotransferase class I/classII large" evidence="5">
    <location>
        <begin position="32"/>
        <end position="380"/>
    </location>
</feature>
<keyword evidence="7" id="KW-1185">Reference proteome</keyword>
<dbReference type="PROSITE" id="PS00105">
    <property type="entry name" value="AA_TRANSFER_CLASS_1"/>
    <property type="match status" value="1"/>
</dbReference>
<evidence type="ECO:0000256" key="3">
    <source>
        <dbReference type="ARBA" id="ARBA00022679"/>
    </source>
</evidence>
<dbReference type="AlphaFoldDB" id="A0A1W2G780"/>
<evidence type="ECO:0000259" key="5">
    <source>
        <dbReference type="Pfam" id="PF00155"/>
    </source>
</evidence>
<dbReference type="Pfam" id="PF00155">
    <property type="entry name" value="Aminotran_1_2"/>
    <property type="match status" value="1"/>
</dbReference>
<dbReference type="EMBL" id="FWYF01000001">
    <property type="protein sequence ID" value="SMD32451.1"/>
    <property type="molecule type" value="Genomic_DNA"/>
</dbReference>
<dbReference type="PANTHER" id="PTHR42832:SF3">
    <property type="entry name" value="L-GLUTAMINE--4-(METHYLSULFANYL)-2-OXOBUTANOATE AMINOTRANSFERASE"/>
    <property type="match status" value="1"/>
</dbReference>
<organism evidence="6 7">
    <name type="scientific">Reichenbachiella faecimaris</name>
    <dbReference type="NCBI Taxonomy" id="692418"/>
    <lineage>
        <taxon>Bacteria</taxon>
        <taxon>Pseudomonadati</taxon>
        <taxon>Bacteroidota</taxon>
        <taxon>Cytophagia</taxon>
        <taxon>Cytophagales</taxon>
        <taxon>Reichenbachiellaceae</taxon>
        <taxon>Reichenbachiella</taxon>
    </lineage>
</organism>
<evidence type="ECO:0000256" key="4">
    <source>
        <dbReference type="RuleBase" id="RU000481"/>
    </source>
</evidence>
<dbReference type="InterPro" id="IPR015424">
    <property type="entry name" value="PyrdxlP-dep_Trfase"/>
</dbReference>
<keyword evidence="2 4" id="KW-0032">Aminotransferase</keyword>
<evidence type="ECO:0000313" key="7">
    <source>
        <dbReference type="Proteomes" id="UP000192472"/>
    </source>
</evidence>
<protein>
    <recommendedName>
        <fullName evidence="4">Aminotransferase</fullName>
        <ecNumber evidence="4">2.6.1.-</ecNumber>
    </recommendedName>
</protein>
<dbReference type="EC" id="2.6.1.-" evidence="4"/>